<evidence type="ECO:0000256" key="3">
    <source>
        <dbReference type="ARBA" id="ARBA00022737"/>
    </source>
</evidence>
<dbReference type="GO" id="GO:0006896">
    <property type="term" value="P:Golgi to vacuole transport"/>
    <property type="evidence" value="ECO:0007669"/>
    <property type="project" value="TreeGrafter"/>
</dbReference>
<organism evidence="11 12">
    <name type="scientific">Candida parapsilosis</name>
    <name type="common">Yeast</name>
    <dbReference type="NCBI Taxonomy" id="5480"/>
    <lineage>
        <taxon>Eukaryota</taxon>
        <taxon>Fungi</taxon>
        <taxon>Dikarya</taxon>
        <taxon>Ascomycota</taxon>
        <taxon>Saccharomycotina</taxon>
        <taxon>Pichiomycetes</taxon>
        <taxon>Debaryomycetaceae</taxon>
        <taxon>Candida/Lodderomyces clade</taxon>
        <taxon>Candida</taxon>
    </lineage>
</organism>
<feature type="compositionally biased region" description="Basic and acidic residues" evidence="7">
    <location>
        <begin position="1535"/>
        <end position="1548"/>
    </location>
</feature>
<evidence type="ECO:0000313" key="11">
    <source>
        <dbReference type="EMBL" id="KAF6058592.1"/>
    </source>
</evidence>
<dbReference type="GO" id="GO:0005829">
    <property type="term" value="C:cytosol"/>
    <property type="evidence" value="ECO:0007669"/>
    <property type="project" value="GOC"/>
</dbReference>
<feature type="domain" description="VPS10" evidence="10">
    <location>
        <begin position="727"/>
        <end position="1353"/>
    </location>
</feature>
<keyword evidence="9" id="KW-0732">Signal</keyword>
<dbReference type="GO" id="GO:0005794">
    <property type="term" value="C:Golgi apparatus"/>
    <property type="evidence" value="ECO:0007669"/>
    <property type="project" value="TreeGrafter"/>
</dbReference>
<protein>
    <submittedName>
        <fullName evidence="11">Putative integral membrane protein</fullName>
    </submittedName>
</protein>
<dbReference type="PANTHER" id="PTHR12106">
    <property type="entry name" value="SORTILIN RELATED"/>
    <property type="match status" value="1"/>
</dbReference>
<sequence>MKYTSILLLLYSWVSVVLAFTPDISVIESDFISKLIRYFDDSANVLILRDKKAFISFDDGKSFNQVKGIEEDVVNIQFDPFVKSRAFILTMTKHHYVTTDKGKSWSKFTSNVYEFDGKGLASVPKLEFNAADPNLLLMSNYECPDENYSHRCQHVFHYTKDGFKSASKRLPINAHVCRFSRATQESEIANKRTLYCSENELNSHKHIVKSRLYKSDDFFQSKKEFDLIETGNGAIIDIKVEENFLTVVMRNDKFNEKSKVDMYVSKDGENFLKADLQVDVKYGVMKFYASSPSALFLSTMAYGRGTARASKLFKSDSLGLHFTEVLDNIASDVVLKVENIDGAWLADIQVESEEDEPKSLLDIIFGGGKAKDLITKYSYNDGEDWIPLKSNSDGCKLEDDCSVHLWSFTELGGEGKFVTGPTPGILVGVGTEGKRLSHDFREMKTFVSRDGGYSWDLALEEACVFSFGDQGNVIIAMPYAGVKRNDPAKYFYYSLNQGKDWEKVEVKNAVYILDFITTADGSSRKFLIHGIKPDFNNGEDKELLYHIDFSEAYNGRTCKDSDFEEIYARQIPDNERLCIYGHKEKFQRRKQDAECFVNKLFEDVKVYEEPCQCTESDFECSLGFKLSEKGGDKCVPDPKMIAKLCESQSKDVLEIYDKSKINGNLCELKSKKLDDFASKEKLKCSDYTNPKDDPSGDTQEIRITSSDFEGKLFQYAYLKNTENGISDNVILKTNEDKVWASNNGGVSFVKAPIHEKILGFYTGIIPGQVVLVSDSDIIFYSEDGAETFQKFKTPNKFVPVVRKAVAFHKTDASKYLWLGGDCDGGDTNCKASAYITTTYGESFKKVMDDVLACDYVGPFFKKPVENLIYCIKLESDGKKSLYSIDGSKSAEKIYDDVVGYALSDRYVVAAIVKDGSLEAKVTVDGKIFADADFPKDLKVEPHQAYTVLDSSSGSIFMHVTTSSQTGFEYGSLLKSNSNGTYFVLSLDHVNRNEDGFVDFDRIDGLEGTIMANIVSNYKDGKGPKKLQTLISRNDGSEWDYLVPPAVDSNGKKYGCSGSSLEKCALHLHGFTERADYRDTYSSGSAVGFLIGVGNVGEYLSDMDSASTFLSTDGGVTWKEVKQGVYQWEYGDQGTILVLVDAVGETDKFFYSLDEGGNWNEYKFADKPVRVLDLATVPTDTSRKFIIFSHHPKDTRDTLSYSIDFTNIYKRQCQLDLDHPNSDDYEYWSPSHPSNNADKCVFGHESKYLRRAVGHYDCFIGGAPLTEGYTATRNCSCTRRDYECDYNYYRDAKDNTCKLVAGLSSNDRKKDMCSKPGAFQYFDSTGYRKIPLSTCEGGKQYDTFSPHACPGKQKEFNEYYGREVKGTKLFFVVFIPLVIFLGVTWFVYDRGVRRNGGFERLGQIRLNDQDFDEGFNPIEDNQVDAVVNKIVKGGVYTAAVVFATFKAVQKIDRMVLEKIGNVVFGRRGGGPGARNYVSIPDEDDDLFGDFDDDVDEELAQGARLSQEQHGRDVFGGDDDDVFEYDDDLEDLGSSVDVDRRSEGQGDKKSKASSSSSNERLFDITDEEEDGDDRVSAKGGVDDVDDADDGDDGESNSK</sequence>
<dbReference type="InterPro" id="IPR006581">
    <property type="entry name" value="VPS10"/>
</dbReference>
<feature type="transmembrane region" description="Helical" evidence="8">
    <location>
        <begin position="1368"/>
        <end position="1387"/>
    </location>
</feature>
<evidence type="ECO:0000256" key="6">
    <source>
        <dbReference type="ARBA" id="ARBA00023180"/>
    </source>
</evidence>
<evidence type="ECO:0000256" key="9">
    <source>
        <dbReference type="SAM" id="SignalP"/>
    </source>
</evidence>
<reference evidence="11" key="1">
    <citation type="submission" date="2020-03" db="EMBL/GenBank/DDBJ databases">
        <title>FDA dAtabase for Regulatory Grade micrObial Sequences (FDA-ARGOS): Supporting development and validation of Infectious Disease Dx tests.</title>
        <authorList>
            <person name="Campos J."/>
            <person name="Goldberg B."/>
            <person name="Tallon L."/>
            <person name="Sadzewicz L."/>
            <person name="Vavikolanu K."/>
            <person name="Mehta A."/>
            <person name="Aluvathingal J."/>
            <person name="Nadendla S."/>
            <person name="Nandy P."/>
            <person name="Geyer C."/>
            <person name="Yan Y."/>
            <person name="Sichtig H."/>
        </authorList>
    </citation>
    <scope>NUCLEOTIDE SEQUENCE [LARGE SCALE GENOMIC DNA]</scope>
    <source>
        <strain evidence="11">FDAARGOS_652</strain>
    </source>
</reference>
<comment type="subcellular location">
    <subcellularLocation>
        <location evidence="1">Membrane</location>
    </subcellularLocation>
</comment>
<feature type="chain" id="PRO_5036465996" evidence="9">
    <location>
        <begin position="20"/>
        <end position="1596"/>
    </location>
</feature>
<proteinExistence type="predicted"/>
<dbReference type="Pfam" id="PF15902">
    <property type="entry name" value="Sortilin-Vps10"/>
    <property type="match status" value="2"/>
</dbReference>
<feature type="signal peptide" evidence="9">
    <location>
        <begin position="1"/>
        <end position="19"/>
    </location>
</feature>
<dbReference type="EMBL" id="JABWAB010000001">
    <property type="protein sequence ID" value="KAF6058592.1"/>
    <property type="molecule type" value="Genomic_DNA"/>
</dbReference>
<evidence type="ECO:0000256" key="2">
    <source>
        <dbReference type="ARBA" id="ARBA00022692"/>
    </source>
</evidence>
<keyword evidence="5 8" id="KW-0472">Membrane</keyword>
<evidence type="ECO:0000256" key="1">
    <source>
        <dbReference type="ARBA" id="ARBA00004370"/>
    </source>
</evidence>
<keyword evidence="3" id="KW-0677">Repeat</keyword>
<dbReference type="Gene3D" id="2.10.70.80">
    <property type="match status" value="2"/>
</dbReference>
<evidence type="ECO:0000256" key="8">
    <source>
        <dbReference type="SAM" id="Phobius"/>
    </source>
</evidence>
<gene>
    <name evidence="11" type="ORF">FOB60_000174</name>
</gene>
<evidence type="ECO:0000256" key="4">
    <source>
        <dbReference type="ARBA" id="ARBA00022989"/>
    </source>
</evidence>
<dbReference type="InterPro" id="IPR050310">
    <property type="entry name" value="VPS10-sortilin"/>
</dbReference>
<dbReference type="InterPro" id="IPR031778">
    <property type="entry name" value="Sortilin_N"/>
</dbReference>
<evidence type="ECO:0000259" key="10">
    <source>
        <dbReference type="SMART" id="SM00602"/>
    </source>
</evidence>
<feature type="domain" description="VPS10" evidence="10">
    <location>
        <begin position="42"/>
        <end position="692"/>
    </location>
</feature>
<dbReference type="FunFam" id="3.30.60.270:FF:000005">
    <property type="entry name" value="Sortilin"/>
    <property type="match status" value="1"/>
</dbReference>
<feature type="region of interest" description="Disordered" evidence="7">
    <location>
        <begin position="1531"/>
        <end position="1596"/>
    </location>
</feature>
<dbReference type="Gene3D" id="3.30.60.270">
    <property type="match status" value="2"/>
</dbReference>
<evidence type="ECO:0000256" key="5">
    <source>
        <dbReference type="ARBA" id="ARBA00023136"/>
    </source>
</evidence>
<evidence type="ECO:0000313" key="12">
    <source>
        <dbReference type="Proteomes" id="UP000590412"/>
    </source>
</evidence>
<dbReference type="SUPFAM" id="SSF110296">
    <property type="entry name" value="Oligoxyloglucan reducing end-specific cellobiohydrolase"/>
    <property type="match status" value="2"/>
</dbReference>
<keyword evidence="2 8" id="KW-0812">Transmembrane</keyword>
<dbReference type="SMART" id="SM00602">
    <property type="entry name" value="VPS10"/>
    <property type="match status" value="2"/>
</dbReference>
<keyword evidence="4 8" id="KW-1133">Transmembrane helix</keyword>
<keyword evidence="6" id="KW-0325">Glycoprotein</keyword>
<dbReference type="PANTHER" id="PTHR12106:SF27">
    <property type="entry name" value="SORTILIN-RELATED RECEPTOR"/>
    <property type="match status" value="1"/>
</dbReference>
<name>A0A8X7TCP6_CANPA</name>
<dbReference type="Gene3D" id="2.130.10.10">
    <property type="entry name" value="YVTN repeat-like/Quinoprotein amine dehydrogenase"/>
    <property type="match status" value="1"/>
</dbReference>
<dbReference type="CDD" id="cd15482">
    <property type="entry name" value="Sialidase_non-viral"/>
    <property type="match status" value="1"/>
</dbReference>
<dbReference type="Pfam" id="PF15901">
    <property type="entry name" value="Sortilin_C"/>
    <property type="match status" value="2"/>
</dbReference>
<dbReference type="GO" id="GO:0006895">
    <property type="term" value="P:Golgi to endosome transport"/>
    <property type="evidence" value="ECO:0007669"/>
    <property type="project" value="TreeGrafter"/>
</dbReference>
<dbReference type="InterPro" id="IPR031777">
    <property type="entry name" value="Sortilin_C"/>
</dbReference>
<feature type="compositionally biased region" description="Acidic residues" evidence="7">
    <location>
        <begin position="1580"/>
        <end position="1596"/>
    </location>
</feature>
<accession>A0A8X7TCP6</accession>
<comment type="caution">
    <text evidence="11">The sequence shown here is derived from an EMBL/GenBank/DDBJ whole genome shotgun (WGS) entry which is preliminary data.</text>
</comment>
<dbReference type="GO" id="GO:0016020">
    <property type="term" value="C:membrane"/>
    <property type="evidence" value="ECO:0007669"/>
    <property type="project" value="UniProtKB-SubCell"/>
</dbReference>
<dbReference type="GO" id="GO:0006623">
    <property type="term" value="P:protein targeting to vacuole"/>
    <property type="evidence" value="ECO:0007669"/>
    <property type="project" value="TreeGrafter"/>
</dbReference>
<dbReference type="InterPro" id="IPR015943">
    <property type="entry name" value="WD40/YVTN_repeat-like_dom_sf"/>
</dbReference>
<dbReference type="Proteomes" id="UP000590412">
    <property type="component" value="Unassembled WGS sequence"/>
</dbReference>
<evidence type="ECO:0000256" key="7">
    <source>
        <dbReference type="SAM" id="MobiDB-lite"/>
    </source>
</evidence>